<keyword evidence="1" id="KW-1133">Transmembrane helix</keyword>
<feature type="transmembrane region" description="Helical" evidence="1">
    <location>
        <begin position="59"/>
        <end position="76"/>
    </location>
</feature>
<keyword evidence="1" id="KW-0472">Membrane</keyword>
<dbReference type="PANTHER" id="PTHR34351">
    <property type="entry name" value="SLR1927 PROTEIN-RELATED"/>
    <property type="match status" value="1"/>
</dbReference>
<evidence type="ECO:0000313" key="3">
    <source>
        <dbReference type="Proteomes" id="UP000198519"/>
    </source>
</evidence>
<gene>
    <name evidence="2" type="ORF">SAMN04487963_2919</name>
</gene>
<dbReference type="OrthoDB" id="5298497at2"/>
<dbReference type="Proteomes" id="UP000198519">
    <property type="component" value="Unassembled WGS sequence"/>
</dbReference>
<organism evidence="2 3">
    <name type="scientific">Marinobacter zhejiangensis</name>
    <dbReference type="NCBI Taxonomy" id="488535"/>
    <lineage>
        <taxon>Bacteria</taxon>
        <taxon>Pseudomonadati</taxon>
        <taxon>Pseudomonadota</taxon>
        <taxon>Gammaproteobacteria</taxon>
        <taxon>Pseudomonadales</taxon>
        <taxon>Marinobacteraceae</taxon>
        <taxon>Marinobacter</taxon>
    </lineage>
</organism>
<name>A0A1I4RSB8_9GAMM</name>
<dbReference type="STRING" id="488535.SAMN04487963_2919"/>
<proteinExistence type="predicted"/>
<keyword evidence="3" id="KW-1185">Reference proteome</keyword>
<feature type="transmembrane region" description="Helical" evidence="1">
    <location>
        <begin position="30"/>
        <end position="53"/>
    </location>
</feature>
<dbReference type="EMBL" id="FOUE01000004">
    <property type="protein sequence ID" value="SFM55096.1"/>
    <property type="molecule type" value="Genomic_DNA"/>
</dbReference>
<keyword evidence="1" id="KW-0812">Transmembrane</keyword>
<dbReference type="AlphaFoldDB" id="A0A1I4RSB8"/>
<protein>
    <submittedName>
        <fullName evidence="2">Uncharacterized conserved protein, DUF58 family, contains vWF domain</fullName>
    </submittedName>
</protein>
<sequence length="328" mass="36710">MGKRLRQRWARWVNRRLPRSDQHQFAQNNIFILPTGMGWLFAALLIVMLLTGINYQNSLIFLLTFFLGVVFVAAMHQTHSNLSGLELTLIHAGEGYVGDSIPFLFRGSAGKHDNLALTVGVEGASQGSRLVMQHVRPESSSDMRLVVTATERGYLLLDRVRIETRFPFGLLRAWSWLRPQTTAIVYPKPLLPPVPVDHGVSGDESGIVTQAPGQDHVEIRPWRQGDLLQRVQWKRFARTGEMAIAEWHGEQGNPDWLDFASFPGVDTELRLSYLTALVLERDKSGEAFGLRLPGQDVEPDGGPAHTQRCLRVLALFGTNGRNSDREAA</sequence>
<reference evidence="3" key="1">
    <citation type="submission" date="2016-10" db="EMBL/GenBank/DDBJ databases">
        <authorList>
            <person name="Varghese N."/>
            <person name="Submissions S."/>
        </authorList>
    </citation>
    <scope>NUCLEOTIDE SEQUENCE [LARGE SCALE GENOMIC DNA]</scope>
    <source>
        <strain evidence="3">CGMCC 1.7061</strain>
    </source>
</reference>
<evidence type="ECO:0000313" key="2">
    <source>
        <dbReference type="EMBL" id="SFM55096.1"/>
    </source>
</evidence>
<dbReference type="PANTHER" id="PTHR34351:SF1">
    <property type="entry name" value="SLR1927 PROTEIN"/>
    <property type="match status" value="1"/>
</dbReference>
<accession>A0A1I4RSB8</accession>
<evidence type="ECO:0000256" key="1">
    <source>
        <dbReference type="SAM" id="Phobius"/>
    </source>
</evidence>